<dbReference type="GO" id="GO:0005254">
    <property type="term" value="F:chloride channel activity"/>
    <property type="evidence" value="ECO:0007669"/>
    <property type="project" value="UniProtKB-KW"/>
</dbReference>
<evidence type="ECO:0000256" key="6">
    <source>
        <dbReference type="ARBA" id="ARBA00023136"/>
    </source>
</evidence>
<evidence type="ECO:0000256" key="3">
    <source>
        <dbReference type="ARBA" id="ARBA00022692"/>
    </source>
</evidence>
<feature type="domain" description="CBS" evidence="12">
    <location>
        <begin position="566"/>
        <end position="624"/>
    </location>
</feature>
<keyword evidence="4 11" id="KW-1133">Transmembrane helix</keyword>
<accession>A0A501PBM3</accession>
<keyword evidence="8" id="KW-0868">Chloride</keyword>
<evidence type="ECO:0000256" key="7">
    <source>
        <dbReference type="ARBA" id="ARBA00023173"/>
    </source>
</evidence>
<evidence type="ECO:0000256" key="4">
    <source>
        <dbReference type="ARBA" id="ARBA00022989"/>
    </source>
</evidence>
<dbReference type="GO" id="GO:0034707">
    <property type="term" value="C:chloride channel complex"/>
    <property type="evidence" value="ECO:0007669"/>
    <property type="project" value="UniProtKB-KW"/>
</dbReference>
<evidence type="ECO:0000256" key="1">
    <source>
        <dbReference type="ARBA" id="ARBA00004141"/>
    </source>
</evidence>
<dbReference type="RefSeq" id="WP_139941913.1">
    <property type="nucleotide sequence ID" value="NZ_JBHSYP010000005.1"/>
</dbReference>
<reference evidence="14" key="1">
    <citation type="submission" date="2019-06" db="EMBL/GenBank/DDBJ databases">
        <title>The complete genome of Emcibacter congregatus ZYLT.</title>
        <authorList>
            <person name="Zhao Z."/>
        </authorList>
    </citation>
    <scope>NUCLEOTIDE SEQUENCE [LARGE SCALE GENOMIC DNA]</scope>
    <source>
        <strain evidence="14">MCCC 1A06723</strain>
    </source>
</reference>
<dbReference type="InterPro" id="IPR050368">
    <property type="entry name" value="ClC-type_chloride_channel"/>
</dbReference>
<feature type="transmembrane region" description="Helical" evidence="11">
    <location>
        <begin position="37"/>
        <end position="57"/>
    </location>
</feature>
<dbReference type="InterPro" id="IPR000644">
    <property type="entry name" value="CBS_dom"/>
</dbReference>
<feature type="transmembrane region" description="Helical" evidence="11">
    <location>
        <begin position="217"/>
        <end position="236"/>
    </location>
</feature>
<sequence length="628" mass="68895">MADKYEKHFLHLPRFLKAPLLLLRRDTRQYIRTHDKVVSTVLAVLIGVFVAYAAILFRKLILLVQAHTLETGAENILDYVMALVWWKILLATTLGGLFVALIYRFILRENRAYSFVEVIEANALHHTRIPTAKGLVSAVAAAIALGSGSAAGREGPVVHLGATIASWFAQRLHLSDSVARTILGCGVAAATSASFNAPIAGVFFALEVVLGHYALHAFAPIVIASVTAAIISRIHLGDYPAFIIPDYQISSFYEFPAFLILGVVSAIAAIIFIRSVFFTENVAAKVMETSRLPDWTRPIFGGLAVGGLAIFCPYILGVGYGTTDSALKEALPLTLLLLLIVAKTAATSISLAFRFGTGVFSPTLFLGAMVGGAFGIIATRIAPELSGSQGLYAIVGMGAVCSAVLGAPISTILIVFELTGDYQITAALMVAVVISNLITHHYLHAASFFHLQMKAHGVDLEGGMARHLMRTTQVRGLIRDDYATVGEEAGLDRVRTLILEEGHNNLFVIDEQARIVGQITFPELRRYYRKREETRAEQEKKRLEAEDAGEEFIPEEQRPVHAINICRRVHEPLLPNDNLEHANDLFAREGEEILPVIDDEVRREIIGIVHLEDVLRRYNQALLEDYEK</sequence>
<keyword evidence="14" id="KW-1185">Reference proteome</keyword>
<dbReference type="Proteomes" id="UP000319148">
    <property type="component" value="Unassembled WGS sequence"/>
</dbReference>
<dbReference type="InterPro" id="IPR001807">
    <property type="entry name" value="ClC"/>
</dbReference>
<evidence type="ECO:0000313" key="13">
    <source>
        <dbReference type="EMBL" id="TPD57598.1"/>
    </source>
</evidence>
<evidence type="ECO:0000256" key="5">
    <source>
        <dbReference type="ARBA" id="ARBA00023065"/>
    </source>
</evidence>
<keyword evidence="6 11" id="KW-0472">Membrane</keyword>
<dbReference type="Pfam" id="PF00571">
    <property type="entry name" value="CBS"/>
    <property type="match status" value="2"/>
</dbReference>
<dbReference type="PANTHER" id="PTHR43427">
    <property type="entry name" value="CHLORIDE CHANNEL PROTEIN CLC-E"/>
    <property type="match status" value="1"/>
</dbReference>
<feature type="transmembrane region" description="Helical" evidence="11">
    <location>
        <begin position="391"/>
        <end position="416"/>
    </location>
</feature>
<dbReference type="SUPFAM" id="SSF54631">
    <property type="entry name" value="CBS-domain pair"/>
    <property type="match status" value="1"/>
</dbReference>
<comment type="subcellular location">
    <subcellularLocation>
        <location evidence="1">Membrane</location>
        <topology evidence="1">Multi-pass membrane protein</topology>
    </subcellularLocation>
</comment>
<feature type="transmembrane region" description="Helical" evidence="11">
    <location>
        <begin position="257"/>
        <end position="279"/>
    </location>
</feature>
<dbReference type="InterPro" id="IPR014743">
    <property type="entry name" value="Cl-channel_core"/>
</dbReference>
<dbReference type="EMBL" id="VFIY01000018">
    <property type="protein sequence ID" value="TPD57598.1"/>
    <property type="molecule type" value="Genomic_DNA"/>
</dbReference>
<evidence type="ECO:0000256" key="9">
    <source>
        <dbReference type="ARBA" id="ARBA00023303"/>
    </source>
</evidence>
<evidence type="ECO:0000313" key="14">
    <source>
        <dbReference type="Proteomes" id="UP000319148"/>
    </source>
</evidence>
<evidence type="ECO:0000256" key="11">
    <source>
        <dbReference type="SAM" id="Phobius"/>
    </source>
</evidence>
<evidence type="ECO:0000256" key="2">
    <source>
        <dbReference type="ARBA" id="ARBA00022448"/>
    </source>
</evidence>
<feature type="transmembrane region" description="Helical" evidence="11">
    <location>
        <begin position="422"/>
        <end position="443"/>
    </location>
</feature>
<gene>
    <name evidence="13" type="ORF">FIV46_15920</name>
</gene>
<keyword evidence="10" id="KW-0129">CBS domain</keyword>
<dbReference type="CDD" id="cd00400">
    <property type="entry name" value="Voltage_gated_ClC"/>
    <property type="match status" value="1"/>
</dbReference>
<dbReference type="SUPFAM" id="SSF81340">
    <property type="entry name" value="Clc chloride channel"/>
    <property type="match status" value="1"/>
</dbReference>
<keyword evidence="3 11" id="KW-0812">Transmembrane</keyword>
<comment type="caution">
    <text evidence="13">The sequence shown here is derived from an EMBL/GenBank/DDBJ whole genome shotgun (WGS) entry which is preliminary data.</text>
</comment>
<keyword evidence="5" id="KW-0406">Ion transport</keyword>
<keyword evidence="7" id="KW-0869">Chloride channel</keyword>
<organism evidence="13 14">
    <name type="scientific">Emcibacter nanhaiensis</name>
    <dbReference type="NCBI Taxonomy" id="1505037"/>
    <lineage>
        <taxon>Bacteria</taxon>
        <taxon>Pseudomonadati</taxon>
        <taxon>Pseudomonadota</taxon>
        <taxon>Alphaproteobacteria</taxon>
        <taxon>Emcibacterales</taxon>
        <taxon>Emcibacteraceae</taxon>
        <taxon>Emcibacter</taxon>
    </lineage>
</organism>
<feature type="domain" description="CBS" evidence="12">
    <location>
        <begin position="477"/>
        <end position="537"/>
    </location>
</feature>
<feature type="transmembrane region" description="Helical" evidence="11">
    <location>
        <begin position="84"/>
        <end position="106"/>
    </location>
</feature>
<dbReference type="OrthoDB" id="9767361at2"/>
<evidence type="ECO:0000256" key="10">
    <source>
        <dbReference type="PROSITE-ProRule" id="PRU00703"/>
    </source>
</evidence>
<dbReference type="PANTHER" id="PTHR43427:SF6">
    <property type="entry name" value="CHLORIDE CHANNEL PROTEIN CLC-E"/>
    <property type="match status" value="1"/>
</dbReference>
<feature type="transmembrane region" description="Helical" evidence="11">
    <location>
        <begin position="359"/>
        <end position="379"/>
    </location>
</feature>
<dbReference type="Gene3D" id="3.10.580.10">
    <property type="entry name" value="CBS-domain"/>
    <property type="match status" value="1"/>
</dbReference>
<evidence type="ECO:0000259" key="12">
    <source>
        <dbReference type="PROSITE" id="PS51371"/>
    </source>
</evidence>
<dbReference type="PRINTS" id="PR00762">
    <property type="entry name" value="CLCHANNEL"/>
</dbReference>
<protein>
    <submittedName>
        <fullName evidence="13">Chloride channel protein</fullName>
    </submittedName>
</protein>
<dbReference type="PROSITE" id="PS51371">
    <property type="entry name" value="CBS"/>
    <property type="match status" value="2"/>
</dbReference>
<feature type="transmembrane region" description="Helical" evidence="11">
    <location>
        <begin position="299"/>
        <end position="321"/>
    </location>
</feature>
<dbReference type="CDD" id="cd02205">
    <property type="entry name" value="CBS_pair_SF"/>
    <property type="match status" value="1"/>
</dbReference>
<dbReference type="InterPro" id="IPR046342">
    <property type="entry name" value="CBS_dom_sf"/>
</dbReference>
<keyword evidence="9" id="KW-0407">Ion channel</keyword>
<dbReference type="AlphaFoldDB" id="A0A501PBM3"/>
<evidence type="ECO:0000256" key="8">
    <source>
        <dbReference type="ARBA" id="ARBA00023214"/>
    </source>
</evidence>
<dbReference type="Pfam" id="PF00654">
    <property type="entry name" value="Voltage_CLC"/>
    <property type="match status" value="1"/>
</dbReference>
<name>A0A501PBM3_9PROT</name>
<feature type="transmembrane region" description="Helical" evidence="11">
    <location>
        <begin position="333"/>
        <end position="353"/>
    </location>
</feature>
<proteinExistence type="predicted"/>
<dbReference type="Gene3D" id="1.10.3080.10">
    <property type="entry name" value="Clc chloride channel"/>
    <property type="match status" value="1"/>
</dbReference>
<keyword evidence="2" id="KW-0813">Transport</keyword>